<proteinExistence type="predicted"/>
<dbReference type="Proteomes" id="UP000479710">
    <property type="component" value="Unassembled WGS sequence"/>
</dbReference>
<reference evidence="1 2" key="1">
    <citation type="submission" date="2019-11" db="EMBL/GenBank/DDBJ databases">
        <title>Whole genome sequence of Oryza granulata.</title>
        <authorList>
            <person name="Li W."/>
        </authorList>
    </citation>
    <scope>NUCLEOTIDE SEQUENCE [LARGE SCALE GENOMIC DNA]</scope>
    <source>
        <strain evidence="2">cv. Menghai</strain>
        <tissue evidence="1">Leaf</tissue>
    </source>
</reference>
<protein>
    <submittedName>
        <fullName evidence="1">Uncharacterized protein</fullName>
    </submittedName>
</protein>
<evidence type="ECO:0000313" key="2">
    <source>
        <dbReference type="Proteomes" id="UP000479710"/>
    </source>
</evidence>
<sequence>MTQPFPIASRQATHQSRPRCPIAAIPYASLLLSPFTAWLVETTLSALPHCTILEALVFQTAAPSASSPCHHKLRHLATDSKVALALRVLEGCCLLCWDCTTTAHWYNAIKVHSPPLLP</sequence>
<dbReference type="EMBL" id="SPHZ02000008">
    <property type="protein sequence ID" value="KAF0903104.1"/>
    <property type="molecule type" value="Genomic_DNA"/>
</dbReference>
<gene>
    <name evidence="1" type="ORF">E2562_024580</name>
</gene>
<comment type="caution">
    <text evidence="1">The sequence shown here is derived from an EMBL/GenBank/DDBJ whole genome shotgun (WGS) entry which is preliminary data.</text>
</comment>
<keyword evidence="2" id="KW-1185">Reference proteome</keyword>
<name>A0A6G1CT96_9ORYZ</name>
<organism evidence="1 2">
    <name type="scientific">Oryza meyeriana var. granulata</name>
    <dbReference type="NCBI Taxonomy" id="110450"/>
    <lineage>
        <taxon>Eukaryota</taxon>
        <taxon>Viridiplantae</taxon>
        <taxon>Streptophyta</taxon>
        <taxon>Embryophyta</taxon>
        <taxon>Tracheophyta</taxon>
        <taxon>Spermatophyta</taxon>
        <taxon>Magnoliopsida</taxon>
        <taxon>Liliopsida</taxon>
        <taxon>Poales</taxon>
        <taxon>Poaceae</taxon>
        <taxon>BOP clade</taxon>
        <taxon>Oryzoideae</taxon>
        <taxon>Oryzeae</taxon>
        <taxon>Oryzinae</taxon>
        <taxon>Oryza</taxon>
        <taxon>Oryza meyeriana</taxon>
    </lineage>
</organism>
<accession>A0A6G1CT96</accession>
<evidence type="ECO:0000313" key="1">
    <source>
        <dbReference type="EMBL" id="KAF0903104.1"/>
    </source>
</evidence>
<dbReference type="AlphaFoldDB" id="A0A6G1CT96"/>